<dbReference type="EMBL" id="AP025293">
    <property type="protein sequence ID" value="BDD00441.1"/>
    <property type="molecule type" value="Genomic_DNA"/>
</dbReference>
<comment type="similarity">
    <text evidence="2">Belongs to the outer membrane factor (OMF) (TC 1.B.17) family.</text>
</comment>
<dbReference type="PANTHER" id="PTHR30026:SF20">
    <property type="entry name" value="OUTER MEMBRANE PROTEIN TOLC"/>
    <property type="match status" value="1"/>
</dbReference>
<keyword evidence="5" id="KW-0812">Transmembrane</keyword>
<keyword evidence="9" id="KW-0614">Plasmid</keyword>
<dbReference type="Pfam" id="PF02321">
    <property type="entry name" value="OEP"/>
    <property type="match status" value="2"/>
</dbReference>
<comment type="subcellular location">
    <subcellularLocation>
        <location evidence="1">Cell outer membrane</location>
    </subcellularLocation>
</comment>
<name>A0ABM7VHJ3_9BACT</name>
<evidence type="ECO:0000256" key="3">
    <source>
        <dbReference type="ARBA" id="ARBA00022448"/>
    </source>
</evidence>
<dbReference type="PANTHER" id="PTHR30026">
    <property type="entry name" value="OUTER MEMBRANE PROTEIN TOLC"/>
    <property type="match status" value="1"/>
</dbReference>
<dbReference type="Proteomes" id="UP001354989">
    <property type="component" value="Plasmid pPP1"/>
</dbReference>
<reference evidence="9 10" key="1">
    <citation type="submission" date="2021-12" db="EMBL/GenBank/DDBJ databases">
        <title>Genome sequencing of bacteria with rrn-lacking chromosome and rrn-plasmid.</title>
        <authorList>
            <person name="Anda M."/>
            <person name="Iwasaki W."/>
        </authorList>
    </citation>
    <scope>NUCLEOTIDE SEQUENCE [LARGE SCALE GENOMIC DNA]</scope>
    <source>
        <strain evidence="9 10">NBRC 101262</strain>
        <plasmid evidence="9 10">pPP1</plasmid>
    </source>
</reference>
<keyword evidence="3" id="KW-0813">Transport</keyword>
<keyword evidence="4" id="KW-1134">Transmembrane beta strand</keyword>
<evidence type="ECO:0000256" key="7">
    <source>
        <dbReference type="ARBA" id="ARBA00023237"/>
    </source>
</evidence>
<evidence type="ECO:0000256" key="6">
    <source>
        <dbReference type="ARBA" id="ARBA00023136"/>
    </source>
</evidence>
<geneLocation type="plasmid" evidence="9 10">
    <name>pPP1</name>
</geneLocation>
<proteinExistence type="inferred from homology"/>
<evidence type="ECO:0000256" key="4">
    <source>
        <dbReference type="ARBA" id="ARBA00022452"/>
    </source>
</evidence>
<keyword evidence="7" id="KW-0998">Cell outer membrane</keyword>
<protein>
    <submittedName>
        <fullName evidence="9">Outer membrane protein</fullName>
    </submittedName>
</protein>
<dbReference type="InterPro" id="IPR051906">
    <property type="entry name" value="TolC-like"/>
</dbReference>
<dbReference type="RefSeq" id="WP_338398318.1">
    <property type="nucleotide sequence ID" value="NZ_AP025293.1"/>
</dbReference>
<dbReference type="SUPFAM" id="SSF56954">
    <property type="entry name" value="Outer membrane efflux proteins (OEP)"/>
    <property type="match status" value="1"/>
</dbReference>
<evidence type="ECO:0000256" key="5">
    <source>
        <dbReference type="ARBA" id="ARBA00022692"/>
    </source>
</evidence>
<keyword evidence="6" id="KW-0472">Membrane</keyword>
<evidence type="ECO:0000313" key="10">
    <source>
        <dbReference type="Proteomes" id="UP001354989"/>
    </source>
</evidence>
<evidence type="ECO:0000256" key="1">
    <source>
        <dbReference type="ARBA" id="ARBA00004442"/>
    </source>
</evidence>
<feature type="coiled-coil region" evidence="8">
    <location>
        <begin position="32"/>
        <end position="59"/>
    </location>
</feature>
<gene>
    <name evidence="9" type="ORF">PEPS_27210</name>
</gene>
<evidence type="ECO:0000256" key="2">
    <source>
        <dbReference type="ARBA" id="ARBA00007613"/>
    </source>
</evidence>
<organism evidence="9 10">
    <name type="scientific">Persicobacter psychrovividus</name>
    <dbReference type="NCBI Taxonomy" id="387638"/>
    <lineage>
        <taxon>Bacteria</taxon>
        <taxon>Pseudomonadati</taxon>
        <taxon>Bacteroidota</taxon>
        <taxon>Cytophagia</taxon>
        <taxon>Cytophagales</taxon>
        <taxon>Persicobacteraceae</taxon>
        <taxon>Persicobacter</taxon>
    </lineage>
</organism>
<sequence length="435" mass="49224">MKNFRIIYRLAGMLSAMGFVILPSFGQSDRLLEQYRKEAIAHEQQVKMAENEVKMADEAYRITISNMLPQVTASGDATYVQHPAQLTLPEGMGDLSGQVIQGAANYQYGAYADARQSIYHGHGQQNQKKKAMVNKAIAEDQFSLTKTEVTLATDMLYWRTVAQREVYHAMVDYRDGMREITEVVRSRVEAGNSLRNDLLMAQVRLNKAELAVVQAENNYNVTKMSLNRVLGRPLNDTTIISDSLSVKEEYDNLNEATVRAEMLIAEKQISLAEFELKIVNGKYGLKLDATMLGMYSSPGYNFAPGAVPNYRAGFTFSMPLYWGSMRKRENQLAKLEIQNAQLAYERTAELMNLQQEQQFLAWRNSLQETDLAGQSVAKAKENADLMNDQYEEGMVSVLEVVDAQLYYEDALVDFIKTKLKAKVEYTHYIRAIGLI</sequence>
<dbReference type="Gene3D" id="1.20.1600.10">
    <property type="entry name" value="Outer membrane efflux proteins (OEP)"/>
    <property type="match status" value="1"/>
</dbReference>
<accession>A0ABM7VHJ3</accession>
<dbReference type="InterPro" id="IPR003423">
    <property type="entry name" value="OMP_efflux"/>
</dbReference>
<evidence type="ECO:0000313" key="9">
    <source>
        <dbReference type="EMBL" id="BDD00441.1"/>
    </source>
</evidence>
<keyword evidence="8" id="KW-0175">Coiled coil</keyword>
<keyword evidence="10" id="KW-1185">Reference proteome</keyword>
<evidence type="ECO:0000256" key="8">
    <source>
        <dbReference type="SAM" id="Coils"/>
    </source>
</evidence>